<dbReference type="Proteomes" id="UP000274131">
    <property type="component" value="Unassembled WGS sequence"/>
</dbReference>
<protein>
    <submittedName>
        <fullName evidence="9">PHM7_cyt domain-containing protein</fullName>
    </submittedName>
</protein>
<evidence type="ECO:0000256" key="1">
    <source>
        <dbReference type="ARBA" id="ARBA00004123"/>
    </source>
</evidence>
<evidence type="ECO:0000256" key="3">
    <source>
        <dbReference type="ARBA" id="ARBA00010803"/>
    </source>
</evidence>
<organism evidence="9">
    <name type="scientific">Enterobius vermicularis</name>
    <name type="common">Human pinworm</name>
    <dbReference type="NCBI Taxonomy" id="51028"/>
    <lineage>
        <taxon>Eukaryota</taxon>
        <taxon>Metazoa</taxon>
        <taxon>Ecdysozoa</taxon>
        <taxon>Nematoda</taxon>
        <taxon>Chromadorea</taxon>
        <taxon>Rhabditida</taxon>
        <taxon>Spirurina</taxon>
        <taxon>Oxyuridomorpha</taxon>
        <taxon>Oxyuroidea</taxon>
        <taxon>Oxyuridae</taxon>
        <taxon>Enterobius</taxon>
    </lineage>
</organism>
<accession>A0A0N4UYK4</accession>
<feature type="transmembrane region" description="Helical" evidence="6">
    <location>
        <begin position="146"/>
        <end position="164"/>
    </location>
</feature>
<keyword evidence="6" id="KW-0472">Membrane</keyword>
<keyword evidence="4" id="KW-0158">Chromosome</keyword>
<evidence type="ECO:0000256" key="5">
    <source>
        <dbReference type="ARBA" id="ARBA00023242"/>
    </source>
</evidence>
<dbReference type="GO" id="GO:0005694">
    <property type="term" value="C:chromosome"/>
    <property type="evidence" value="ECO:0007669"/>
    <property type="project" value="UniProtKB-SubCell"/>
</dbReference>
<evidence type="ECO:0000313" key="7">
    <source>
        <dbReference type="EMBL" id="VDD87226.1"/>
    </source>
</evidence>
<reference evidence="9" key="1">
    <citation type="submission" date="2017-02" db="UniProtKB">
        <authorList>
            <consortium name="WormBaseParasite"/>
        </authorList>
    </citation>
    <scope>IDENTIFICATION</scope>
</reference>
<evidence type="ECO:0000256" key="6">
    <source>
        <dbReference type="SAM" id="Phobius"/>
    </source>
</evidence>
<dbReference type="AlphaFoldDB" id="A0A0N4UYK4"/>
<dbReference type="PANTHER" id="PTHR13386">
    <property type="entry name" value="HISTONE PARYLATION FACTOR 1"/>
    <property type="match status" value="1"/>
</dbReference>
<dbReference type="GO" id="GO:0005634">
    <property type="term" value="C:nucleus"/>
    <property type="evidence" value="ECO:0007669"/>
    <property type="project" value="UniProtKB-SubCell"/>
</dbReference>
<keyword evidence="5" id="KW-0539">Nucleus</keyword>
<dbReference type="GO" id="GO:0006974">
    <property type="term" value="P:DNA damage response"/>
    <property type="evidence" value="ECO:0007669"/>
    <property type="project" value="InterPro"/>
</dbReference>
<comment type="similarity">
    <text evidence="3">Belongs to the HPF1 family.</text>
</comment>
<dbReference type="WBParaSite" id="EVEC_0000266101-mRNA-1">
    <property type="protein sequence ID" value="EVEC_0000266101-mRNA-1"/>
    <property type="gene ID" value="EVEC_0000266101"/>
</dbReference>
<evidence type="ECO:0000256" key="4">
    <source>
        <dbReference type="ARBA" id="ARBA00022454"/>
    </source>
</evidence>
<evidence type="ECO:0000256" key="2">
    <source>
        <dbReference type="ARBA" id="ARBA00004286"/>
    </source>
</evidence>
<keyword evidence="6" id="KW-1133">Transmembrane helix</keyword>
<dbReference type="PANTHER" id="PTHR13386:SF1">
    <property type="entry name" value="HISTONE PARYLATION FACTOR 1"/>
    <property type="match status" value="1"/>
</dbReference>
<dbReference type="STRING" id="51028.A0A0N4UYK4"/>
<dbReference type="InterPro" id="IPR019361">
    <property type="entry name" value="HPF1"/>
</dbReference>
<sequence>MKKPICEKGVSCSDWKGNILHAAIFVHGSEKCEAVPVKSCGEKSVKNGPPIKKRAVEAGVDQKIQEFLEQNYLVFLLPFWSLTGWLISAVFKNVKNLQLVGPFEVLNELTDGKEAQHEKKYYLTATRFATDLPEMQTLALYDGGRYVYWSLLILVSLAAVVIFLKDIYGNKWFVAFRDTPRNSDPFIVNVIHDREHYPKAEIVGDADPRWMLVHACGNSPPKELPSSDQKMWGSKVLTLLAAASRCICILKQNSLFVGMFSLNLEFLFEAPSFIDIRKSYQMELKKLAKERSKHSYGKAFHGLGIFVNVRGDVGYRPLENPPPGKLKKIITDFANCKQEGSEKDKLREDIMNCTTFVDIANDEMDYSLGLEVGHDFFWANYAALDRLAEITLCNSYTLLEREEYKTILTEHMKVRRAKPELNY</sequence>
<dbReference type="EMBL" id="UXUI01007367">
    <property type="protein sequence ID" value="VDD87226.1"/>
    <property type="molecule type" value="Genomic_DNA"/>
</dbReference>
<dbReference type="GO" id="GO:0042393">
    <property type="term" value="F:histone binding"/>
    <property type="evidence" value="ECO:0007669"/>
    <property type="project" value="InterPro"/>
</dbReference>
<keyword evidence="6" id="KW-0812">Transmembrane</keyword>
<proteinExistence type="inferred from homology"/>
<feature type="transmembrane region" description="Helical" evidence="6">
    <location>
        <begin position="72"/>
        <end position="91"/>
    </location>
</feature>
<gene>
    <name evidence="7" type="ORF">EVEC_LOCUS2369</name>
</gene>
<reference evidence="7 8" key="2">
    <citation type="submission" date="2018-10" db="EMBL/GenBank/DDBJ databases">
        <authorList>
            <consortium name="Pathogen Informatics"/>
        </authorList>
    </citation>
    <scope>NUCLEOTIDE SEQUENCE [LARGE SCALE GENOMIC DNA]</scope>
</reference>
<dbReference type="Pfam" id="PF10228">
    <property type="entry name" value="HPF1"/>
    <property type="match status" value="2"/>
</dbReference>
<dbReference type="OrthoDB" id="416496at2759"/>
<evidence type="ECO:0000313" key="9">
    <source>
        <dbReference type="WBParaSite" id="EVEC_0000266101-mRNA-1"/>
    </source>
</evidence>
<comment type="subcellular location">
    <subcellularLocation>
        <location evidence="2">Chromosome</location>
    </subcellularLocation>
    <subcellularLocation>
        <location evidence="1">Nucleus</location>
    </subcellularLocation>
</comment>
<name>A0A0N4UYK4_ENTVE</name>
<evidence type="ECO:0000313" key="8">
    <source>
        <dbReference type="Proteomes" id="UP000274131"/>
    </source>
</evidence>
<keyword evidence="8" id="KW-1185">Reference proteome</keyword>
<dbReference type="GO" id="GO:0072572">
    <property type="term" value="F:poly-ADP-D-ribose binding"/>
    <property type="evidence" value="ECO:0007669"/>
    <property type="project" value="TreeGrafter"/>
</dbReference>